<evidence type="ECO:0000313" key="6">
    <source>
        <dbReference type="Proteomes" id="UP000611629"/>
    </source>
</evidence>
<dbReference type="SMART" id="SM00418">
    <property type="entry name" value="HTH_ARSR"/>
    <property type="match status" value="1"/>
</dbReference>
<dbReference type="GO" id="GO:0003677">
    <property type="term" value="F:DNA binding"/>
    <property type="evidence" value="ECO:0007669"/>
    <property type="project" value="UniProtKB-KW"/>
</dbReference>
<gene>
    <name evidence="5" type="ORF">HZF24_02055</name>
</gene>
<organism evidence="5 6">
    <name type="scientific">Sedimentibacter hydroxybenzoicus DSM 7310</name>
    <dbReference type="NCBI Taxonomy" id="1123245"/>
    <lineage>
        <taxon>Bacteria</taxon>
        <taxon>Bacillati</taxon>
        <taxon>Bacillota</taxon>
        <taxon>Tissierellia</taxon>
        <taxon>Sedimentibacter</taxon>
    </lineage>
</organism>
<evidence type="ECO:0000259" key="4">
    <source>
        <dbReference type="PROSITE" id="PS50987"/>
    </source>
</evidence>
<dbReference type="PROSITE" id="PS50987">
    <property type="entry name" value="HTH_ARSR_2"/>
    <property type="match status" value="1"/>
</dbReference>
<feature type="domain" description="HTH arsR-type" evidence="4">
    <location>
        <begin position="1"/>
        <end position="89"/>
    </location>
</feature>
<dbReference type="InterPro" id="IPR051081">
    <property type="entry name" value="HTH_MetalResp_TranReg"/>
</dbReference>
<dbReference type="RefSeq" id="WP_179236590.1">
    <property type="nucleotide sequence ID" value="NZ_JACBNQ010000001.1"/>
</dbReference>
<dbReference type="Proteomes" id="UP000611629">
    <property type="component" value="Unassembled WGS sequence"/>
</dbReference>
<keyword evidence="6" id="KW-1185">Reference proteome</keyword>
<evidence type="ECO:0000313" key="5">
    <source>
        <dbReference type="EMBL" id="NYB72920.1"/>
    </source>
</evidence>
<keyword evidence="2" id="KW-0238">DNA-binding</keyword>
<dbReference type="InterPro" id="IPR011991">
    <property type="entry name" value="ArsR-like_HTH"/>
</dbReference>
<keyword evidence="3" id="KW-0804">Transcription</keyword>
<dbReference type="PANTHER" id="PTHR33154">
    <property type="entry name" value="TRANSCRIPTIONAL REGULATOR, ARSR FAMILY"/>
    <property type="match status" value="1"/>
</dbReference>
<dbReference type="Gene3D" id="1.10.10.10">
    <property type="entry name" value="Winged helix-like DNA-binding domain superfamily/Winged helix DNA-binding domain"/>
    <property type="match status" value="1"/>
</dbReference>
<proteinExistence type="predicted"/>
<dbReference type="EMBL" id="JACBNQ010000001">
    <property type="protein sequence ID" value="NYB72920.1"/>
    <property type="molecule type" value="Genomic_DNA"/>
</dbReference>
<dbReference type="SUPFAM" id="SSF46785">
    <property type="entry name" value="Winged helix' DNA-binding domain"/>
    <property type="match status" value="1"/>
</dbReference>
<dbReference type="Pfam" id="PF01022">
    <property type="entry name" value="HTH_5"/>
    <property type="match status" value="1"/>
</dbReference>
<dbReference type="CDD" id="cd00090">
    <property type="entry name" value="HTH_ARSR"/>
    <property type="match status" value="1"/>
</dbReference>
<dbReference type="InterPro" id="IPR036388">
    <property type="entry name" value="WH-like_DNA-bd_sf"/>
</dbReference>
<dbReference type="InterPro" id="IPR001845">
    <property type="entry name" value="HTH_ArsR_DNA-bd_dom"/>
</dbReference>
<dbReference type="PRINTS" id="PR00778">
    <property type="entry name" value="HTHARSR"/>
</dbReference>
<keyword evidence="1" id="KW-0805">Transcription regulation</keyword>
<reference evidence="5" key="1">
    <citation type="submission" date="2020-07" db="EMBL/GenBank/DDBJ databases">
        <title>Genomic analysis of a strain of Sedimentibacter Hydroxybenzoicus DSM7310.</title>
        <authorList>
            <person name="Ma S."/>
        </authorList>
    </citation>
    <scope>NUCLEOTIDE SEQUENCE</scope>
    <source>
        <strain evidence="5">DSM 7310</strain>
    </source>
</reference>
<name>A0A974BHS3_SEDHY</name>
<dbReference type="PANTHER" id="PTHR33154:SF33">
    <property type="entry name" value="TRANSCRIPTIONAL REPRESSOR SDPR"/>
    <property type="match status" value="1"/>
</dbReference>
<dbReference type="InterPro" id="IPR047796">
    <property type="entry name" value="SdpR-like_repress"/>
</dbReference>
<dbReference type="GO" id="GO:0003700">
    <property type="term" value="F:DNA-binding transcription factor activity"/>
    <property type="evidence" value="ECO:0007669"/>
    <property type="project" value="InterPro"/>
</dbReference>
<sequence length="90" mass="10281">MSFQDSFKALSDPTRRQIIELLRNGKLTAGEIVDKFHMTGASISHHLSILKNAGLVTDDKQGKYIYYELNLSVVEEILSWLVSLKEERNE</sequence>
<evidence type="ECO:0000256" key="1">
    <source>
        <dbReference type="ARBA" id="ARBA00023015"/>
    </source>
</evidence>
<dbReference type="NCBIfam" id="NF033789">
    <property type="entry name" value="repress_SdpR"/>
    <property type="match status" value="1"/>
</dbReference>
<dbReference type="AlphaFoldDB" id="A0A974BHS3"/>
<evidence type="ECO:0000256" key="2">
    <source>
        <dbReference type="ARBA" id="ARBA00023125"/>
    </source>
</evidence>
<evidence type="ECO:0000256" key="3">
    <source>
        <dbReference type="ARBA" id="ARBA00023163"/>
    </source>
</evidence>
<protein>
    <submittedName>
        <fullName evidence="5">Winged helix-turn-helix transcriptional regulator</fullName>
    </submittedName>
</protein>
<comment type="caution">
    <text evidence="5">The sequence shown here is derived from an EMBL/GenBank/DDBJ whole genome shotgun (WGS) entry which is preliminary data.</text>
</comment>
<dbReference type="NCBIfam" id="NF033788">
    <property type="entry name" value="HTH_metalloreg"/>
    <property type="match status" value="1"/>
</dbReference>
<dbReference type="InterPro" id="IPR036390">
    <property type="entry name" value="WH_DNA-bd_sf"/>
</dbReference>
<accession>A0A974BHS3</accession>